<comment type="caution">
    <text evidence="1">The sequence shown here is derived from an EMBL/GenBank/DDBJ whole genome shotgun (WGS) entry which is preliminary data.</text>
</comment>
<evidence type="ECO:0000313" key="1">
    <source>
        <dbReference type="EMBL" id="KAI3777714.1"/>
    </source>
</evidence>
<gene>
    <name evidence="1" type="ORF">L1987_47516</name>
</gene>
<proteinExistence type="predicted"/>
<organism evidence="1 2">
    <name type="scientific">Smallanthus sonchifolius</name>
    <dbReference type="NCBI Taxonomy" id="185202"/>
    <lineage>
        <taxon>Eukaryota</taxon>
        <taxon>Viridiplantae</taxon>
        <taxon>Streptophyta</taxon>
        <taxon>Embryophyta</taxon>
        <taxon>Tracheophyta</taxon>
        <taxon>Spermatophyta</taxon>
        <taxon>Magnoliopsida</taxon>
        <taxon>eudicotyledons</taxon>
        <taxon>Gunneridae</taxon>
        <taxon>Pentapetalae</taxon>
        <taxon>asterids</taxon>
        <taxon>campanulids</taxon>
        <taxon>Asterales</taxon>
        <taxon>Asteraceae</taxon>
        <taxon>Asteroideae</taxon>
        <taxon>Heliantheae alliance</taxon>
        <taxon>Millerieae</taxon>
        <taxon>Smallanthus</taxon>
    </lineage>
</organism>
<dbReference type="EMBL" id="CM042032">
    <property type="protein sequence ID" value="KAI3777714.1"/>
    <property type="molecule type" value="Genomic_DNA"/>
</dbReference>
<reference evidence="1 2" key="2">
    <citation type="journal article" date="2022" name="Mol. Ecol. Resour.">
        <title>The genomes of chicory, endive, great burdock and yacon provide insights into Asteraceae paleo-polyploidization history and plant inulin production.</title>
        <authorList>
            <person name="Fan W."/>
            <person name="Wang S."/>
            <person name="Wang H."/>
            <person name="Wang A."/>
            <person name="Jiang F."/>
            <person name="Liu H."/>
            <person name="Zhao H."/>
            <person name="Xu D."/>
            <person name="Zhang Y."/>
        </authorList>
    </citation>
    <scope>NUCLEOTIDE SEQUENCE [LARGE SCALE GENOMIC DNA]</scope>
    <source>
        <strain evidence="2">cv. Yunnan</strain>
        <tissue evidence="1">Leaves</tissue>
    </source>
</reference>
<keyword evidence="2" id="KW-1185">Reference proteome</keyword>
<protein>
    <submittedName>
        <fullName evidence="1">Uncharacterized protein</fullName>
    </submittedName>
</protein>
<reference evidence="2" key="1">
    <citation type="journal article" date="2022" name="Mol. Ecol. Resour.">
        <title>The genomes of chicory, endive, great burdock and yacon provide insights into Asteraceae palaeo-polyploidization history and plant inulin production.</title>
        <authorList>
            <person name="Fan W."/>
            <person name="Wang S."/>
            <person name="Wang H."/>
            <person name="Wang A."/>
            <person name="Jiang F."/>
            <person name="Liu H."/>
            <person name="Zhao H."/>
            <person name="Xu D."/>
            <person name="Zhang Y."/>
        </authorList>
    </citation>
    <scope>NUCLEOTIDE SEQUENCE [LARGE SCALE GENOMIC DNA]</scope>
    <source>
        <strain evidence="2">cv. Yunnan</strain>
    </source>
</reference>
<accession>A0ACB9G256</accession>
<sequence length="154" mass="15595">MQPIALSVLYISTAIVPVGISGSNSPVQPPAYMPPSASPVYAKPAPPPSINPSLEAPSESPADALEYSGESPPKAKRLPPKVAGPPATSAGGDTSDFGIGVYVVSDGSELDPLGVDGSSFLFGEPVKDSSDDPLEELLDGLLVDVVETEAVALP</sequence>
<evidence type="ECO:0000313" key="2">
    <source>
        <dbReference type="Proteomes" id="UP001056120"/>
    </source>
</evidence>
<name>A0ACB9G256_9ASTR</name>
<dbReference type="Proteomes" id="UP001056120">
    <property type="component" value="Linkage Group LG15"/>
</dbReference>